<feature type="transmembrane region" description="Helical" evidence="10">
    <location>
        <begin position="55"/>
        <end position="72"/>
    </location>
</feature>
<comment type="subcellular location">
    <subcellularLocation>
        <location evidence="1 10">Cell membrane</location>
        <topology evidence="1 10">Multi-pass membrane protein</topology>
    </subcellularLocation>
</comment>
<evidence type="ECO:0000256" key="9">
    <source>
        <dbReference type="ARBA" id="ARBA00023201"/>
    </source>
</evidence>
<reference evidence="12 13" key="2">
    <citation type="submission" date="2020-08" db="EMBL/GenBank/DDBJ databases">
        <title>Adhaeribacter dokdonensis sp. nov., isolated from the rhizosphere of Elymus tsukushiensis, a plant native to the Dokdo Islands, Republic of Korea.</title>
        <authorList>
            <person name="Ghim S.Y."/>
        </authorList>
    </citation>
    <scope>NUCLEOTIDE SEQUENCE [LARGE SCALE GENOMIC DNA]</scope>
    <source>
        <strain evidence="12 13">KUDC8001</strain>
    </source>
</reference>
<proteinExistence type="inferred from homology"/>
<keyword evidence="2 10" id="KW-0813">Transport</keyword>
<evidence type="ECO:0000259" key="11">
    <source>
        <dbReference type="Pfam" id="PF00999"/>
    </source>
</evidence>
<dbReference type="Pfam" id="PF00999">
    <property type="entry name" value="Na_H_Exchanger"/>
    <property type="match status" value="1"/>
</dbReference>
<feature type="domain" description="Cation/H+ exchanger transmembrane" evidence="11">
    <location>
        <begin position="14"/>
        <end position="409"/>
    </location>
</feature>
<keyword evidence="4 10" id="KW-0812">Transmembrane</keyword>
<dbReference type="Gene3D" id="6.10.140.1330">
    <property type="match status" value="1"/>
</dbReference>
<evidence type="ECO:0000256" key="10">
    <source>
        <dbReference type="RuleBase" id="RU366002"/>
    </source>
</evidence>
<reference evidence="12 13" key="1">
    <citation type="submission" date="2020-06" db="EMBL/GenBank/DDBJ databases">
        <authorList>
            <person name="Hwang Y.J."/>
        </authorList>
    </citation>
    <scope>NUCLEOTIDE SEQUENCE [LARGE SCALE GENOMIC DNA]</scope>
    <source>
        <strain evidence="12 13">KUDC8001</strain>
    </source>
</reference>
<evidence type="ECO:0000313" key="13">
    <source>
        <dbReference type="Proteomes" id="UP000514509"/>
    </source>
</evidence>
<sequence length="538" mass="60256">MQNTLFFYLALLLVILFLVMLARRLKVSYPIILVLGGLLLSFIPGLPNIEVNPELIFLIFLPPLLYEAAWYTSWKEFWKWRRVIGSFAFLVVILTATVIAFISQALIPGFTLALGFLLGAIISPPDAVSATSVLKDVQVPKRVVSILEGESLLNDASSLIVFRFALTAVVSGSFVLHEAVTSFFVVIIMGTLTGLGVAVVFYAIHRWLPTTPSMDTVLTFIAPYLMYITAEKFHFSGVLAVVSGGLFLSHHSHRMLSHLSRIRGANVWATVGFALNGFIFMLIGLELPIIVKQLGDHTSLNDAIKYGLLISLVVIITRLLCVMGASVFTRFISRFITTADSKPGWRQPLIVGWAGMRGVVSLASALSIPLLLSNGEVFPQRNLILFITFTVILVTLVFQGLTLPLVIRWVNPKETDYPLSLTEQDLKVRKKLKNAALDLIQEKYAAELDTNELIKILNVRLQSDITFLDHFTKPETGEKWADDNIESYREIMGGLLTHERQLLHQINKKAEVDEEVIRKHLALLDLEEEKLRRQFEND</sequence>
<keyword evidence="10" id="KW-0050">Antiport</keyword>
<feature type="transmembrane region" description="Helical" evidence="10">
    <location>
        <begin position="384"/>
        <end position="407"/>
    </location>
</feature>
<feature type="transmembrane region" description="Helical" evidence="10">
    <location>
        <begin position="268"/>
        <end position="291"/>
    </location>
</feature>
<feature type="transmembrane region" description="Helical" evidence="10">
    <location>
        <begin position="349"/>
        <end position="372"/>
    </location>
</feature>
<keyword evidence="6 10" id="KW-0915">Sodium</keyword>
<dbReference type="InterPro" id="IPR006153">
    <property type="entry name" value="Cation/H_exchanger_TM"/>
</dbReference>
<name>A0A7L7LDP0_9BACT</name>
<keyword evidence="8 10" id="KW-0472">Membrane</keyword>
<evidence type="ECO:0000256" key="1">
    <source>
        <dbReference type="ARBA" id="ARBA00004651"/>
    </source>
</evidence>
<dbReference type="EMBL" id="CP055153">
    <property type="protein sequence ID" value="QMU30893.1"/>
    <property type="molecule type" value="Genomic_DNA"/>
</dbReference>
<feature type="transmembrane region" description="Helical" evidence="10">
    <location>
        <begin position="224"/>
        <end position="248"/>
    </location>
</feature>
<protein>
    <submittedName>
        <fullName evidence="12">Na+/H+ antiporter</fullName>
    </submittedName>
</protein>
<comment type="similarity">
    <text evidence="10">Belongs to the monovalent cation:proton antiporter 1 (CPA1) transporter (TC 2.A.36) family.</text>
</comment>
<gene>
    <name evidence="12" type="ORF">HUW48_23975</name>
</gene>
<feature type="transmembrane region" description="Helical" evidence="10">
    <location>
        <begin position="84"/>
        <end position="107"/>
    </location>
</feature>
<comment type="function">
    <text evidence="10">Na(+)/H(+) antiporter that extrudes sodium in exchange for external protons.</text>
</comment>
<dbReference type="NCBIfam" id="TIGR00831">
    <property type="entry name" value="a_cpa1"/>
    <property type="match status" value="1"/>
</dbReference>
<organism evidence="12 13">
    <name type="scientific">Adhaeribacter radiodurans</name>
    <dbReference type="NCBI Taxonomy" id="2745197"/>
    <lineage>
        <taxon>Bacteria</taxon>
        <taxon>Pseudomonadati</taxon>
        <taxon>Bacteroidota</taxon>
        <taxon>Cytophagia</taxon>
        <taxon>Cytophagales</taxon>
        <taxon>Hymenobacteraceae</taxon>
        <taxon>Adhaeribacter</taxon>
    </lineage>
</organism>
<feature type="transmembrane region" description="Helical" evidence="10">
    <location>
        <begin position="29"/>
        <end position="49"/>
    </location>
</feature>
<keyword evidence="7 10" id="KW-0406">Ion transport</keyword>
<feature type="transmembrane region" description="Helical" evidence="10">
    <location>
        <begin position="183"/>
        <end position="204"/>
    </location>
</feature>
<evidence type="ECO:0000256" key="8">
    <source>
        <dbReference type="ARBA" id="ARBA00023136"/>
    </source>
</evidence>
<keyword evidence="9 10" id="KW-0739">Sodium transport</keyword>
<dbReference type="Proteomes" id="UP000514509">
    <property type="component" value="Chromosome"/>
</dbReference>
<feature type="transmembrane region" description="Helical" evidence="10">
    <location>
        <begin position="156"/>
        <end position="176"/>
    </location>
</feature>
<keyword evidence="13" id="KW-1185">Reference proteome</keyword>
<dbReference type="GO" id="GO:0015386">
    <property type="term" value="F:potassium:proton antiporter activity"/>
    <property type="evidence" value="ECO:0007669"/>
    <property type="project" value="TreeGrafter"/>
</dbReference>
<dbReference type="GO" id="GO:0015385">
    <property type="term" value="F:sodium:proton antiporter activity"/>
    <property type="evidence" value="ECO:0007669"/>
    <property type="project" value="InterPro"/>
</dbReference>
<dbReference type="InterPro" id="IPR018422">
    <property type="entry name" value="Cation/H_exchanger_CPA1"/>
</dbReference>
<dbReference type="KEGG" id="add:HUW48_23975"/>
<dbReference type="GO" id="GO:0098719">
    <property type="term" value="P:sodium ion import across plasma membrane"/>
    <property type="evidence" value="ECO:0007669"/>
    <property type="project" value="TreeGrafter"/>
</dbReference>
<evidence type="ECO:0000256" key="7">
    <source>
        <dbReference type="ARBA" id="ARBA00023065"/>
    </source>
</evidence>
<dbReference type="InterPro" id="IPR004705">
    <property type="entry name" value="Cation/H_exchanger_CPA1_bac"/>
</dbReference>
<evidence type="ECO:0000313" key="12">
    <source>
        <dbReference type="EMBL" id="QMU30893.1"/>
    </source>
</evidence>
<keyword evidence="3 10" id="KW-1003">Cell membrane</keyword>
<dbReference type="RefSeq" id="WP_182413335.1">
    <property type="nucleotide sequence ID" value="NZ_CP055153.1"/>
</dbReference>
<keyword evidence="5 10" id="KW-1133">Transmembrane helix</keyword>
<dbReference type="GO" id="GO:0051453">
    <property type="term" value="P:regulation of intracellular pH"/>
    <property type="evidence" value="ECO:0007669"/>
    <property type="project" value="TreeGrafter"/>
</dbReference>
<feature type="transmembrane region" description="Helical" evidence="10">
    <location>
        <begin position="303"/>
        <end position="328"/>
    </location>
</feature>
<dbReference type="AlphaFoldDB" id="A0A7L7LDP0"/>
<evidence type="ECO:0000256" key="3">
    <source>
        <dbReference type="ARBA" id="ARBA00022475"/>
    </source>
</evidence>
<accession>A0A7L7LDP0</accession>
<evidence type="ECO:0000256" key="6">
    <source>
        <dbReference type="ARBA" id="ARBA00023053"/>
    </source>
</evidence>
<dbReference type="PANTHER" id="PTHR10110:SF86">
    <property type="entry name" value="SODIUM_HYDROGEN EXCHANGER 7"/>
    <property type="match status" value="1"/>
</dbReference>
<evidence type="ECO:0000256" key="2">
    <source>
        <dbReference type="ARBA" id="ARBA00022448"/>
    </source>
</evidence>
<dbReference type="PANTHER" id="PTHR10110">
    <property type="entry name" value="SODIUM/HYDROGEN EXCHANGER"/>
    <property type="match status" value="1"/>
</dbReference>
<evidence type="ECO:0000256" key="4">
    <source>
        <dbReference type="ARBA" id="ARBA00022692"/>
    </source>
</evidence>
<evidence type="ECO:0000256" key="5">
    <source>
        <dbReference type="ARBA" id="ARBA00022989"/>
    </source>
</evidence>
<dbReference type="GO" id="GO:0005886">
    <property type="term" value="C:plasma membrane"/>
    <property type="evidence" value="ECO:0007669"/>
    <property type="project" value="UniProtKB-SubCell"/>
</dbReference>
<feature type="transmembrane region" description="Helical" evidence="10">
    <location>
        <begin position="6"/>
        <end position="22"/>
    </location>
</feature>